<reference evidence="1" key="2">
    <citation type="submission" date="2021-04" db="EMBL/GenBank/DDBJ databases">
        <authorList>
            <person name="Gilroy R."/>
        </authorList>
    </citation>
    <scope>NUCLEOTIDE SEQUENCE</scope>
    <source>
        <strain evidence="1">CHK173-259</strain>
    </source>
</reference>
<organism evidence="1 2">
    <name type="scientific">Candidatus Levilactobacillus faecigallinarum</name>
    <dbReference type="NCBI Taxonomy" id="2838638"/>
    <lineage>
        <taxon>Bacteria</taxon>
        <taxon>Bacillati</taxon>
        <taxon>Bacillota</taxon>
        <taxon>Bacilli</taxon>
        <taxon>Lactobacillales</taxon>
        <taxon>Lactobacillaceae</taxon>
        <taxon>Levilactobacillus</taxon>
    </lineage>
</organism>
<gene>
    <name evidence="1" type="ORF">H9875_04000</name>
</gene>
<name>A0A9D1U4K5_9LACO</name>
<reference evidence="1" key="1">
    <citation type="journal article" date="2021" name="PeerJ">
        <title>Extensive microbial diversity within the chicken gut microbiome revealed by metagenomics and culture.</title>
        <authorList>
            <person name="Gilroy R."/>
            <person name="Ravi A."/>
            <person name="Getino M."/>
            <person name="Pursley I."/>
            <person name="Horton D.L."/>
            <person name="Alikhan N.F."/>
            <person name="Baker D."/>
            <person name="Gharbi K."/>
            <person name="Hall N."/>
            <person name="Watson M."/>
            <person name="Adriaenssens E.M."/>
            <person name="Foster-Nyarko E."/>
            <person name="Jarju S."/>
            <person name="Secka A."/>
            <person name="Antonio M."/>
            <person name="Oren A."/>
            <person name="Chaudhuri R.R."/>
            <person name="La Ragione R."/>
            <person name="Hildebrand F."/>
            <person name="Pallen M.J."/>
        </authorList>
    </citation>
    <scope>NUCLEOTIDE SEQUENCE</scope>
    <source>
        <strain evidence="1">CHK173-259</strain>
    </source>
</reference>
<comment type="caution">
    <text evidence="1">The sequence shown here is derived from an EMBL/GenBank/DDBJ whole genome shotgun (WGS) entry which is preliminary data.</text>
</comment>
<dbReference type="Proteomes" id="UP000886822">
    <property type="component" value="Unassembled WGS sequence"/>
</dbReference>
<evidence type="ECO:0000313" key="1">
    <source>
        <dbReference type="EMBL" id="HIW71771.1"/>
    </source>
</evidence>
<evidence type="ECO:0000313" key="2">
    <source>
        <dbReference type="Proteomes" id="UP000886822"/>
    </source>
</evidence>
<dbReference type="AlphaFoldDB" id="A0A9D1U4K5"/>
<proteinExistence type="predicted"/>
<accession>A0A9D1U4K5</accession>
<protein>
    <submittedName>
        <fullName evidence="1">Uncharacterized protein</fullName>
    </submittedName>
</protein>
<dbReference type="EMBL" id="DXGJ01000029">
    <property type="protein sequence ID" value="HIW71771.1"/>
    <property type="molecule type" value="Genomic_DNA"/>
</dbReference>
<sequence length="65" mass="7619">MNKNWNENLTGIDTLSKADAMQYRMMGASCQDKSADRIVAKAQDDGMFDPENRELYDLWFNKMMY</sequence>